<feature type="transmembrane region" description="Helical" evidence="8">
    <location>
        <begin position="411"/>
        <end position="434"/>
    </location>
</feature>
<evidence type="ECO:0000256" key="5">
    <source>
        <dbReference type="ARBA" id="ARBA00022692"/>
    </source>
</evidence>
<feature type="transmembrane region" description="Helical" evidence="8">
    <location>
        <begin position="105"/>
        <end position="124"/>
    </location>
</feature>
<evidence type="ECO:0000259" key="9">
    <source>
        <dbReference type="PROSITE" id="PS50850"/>
    </source>
</evidence>
<dbReference type="RefSeq" id="XP_015596398.1">
    <property type="nucleotide sequence ID" value="XM_015740912.2"/>
</dbReference>
<organism evidence="10 11">
    <name type="scientific">Cephus cinctus</name>
    <name type="common">Wheat stem sawfly</name>
    <dbReference type="NCBI Taxonomy" id="211228"/>
    <lineage>
        <taxon>Eukaryota</taxon>
        <taxon>Metazoa</taxon>
        <taxon>Ecdysozoa</taxon>
        <taxon>Arthropoda</taxon>
        <taxon>Hexapoda</taxon>
        <taxon>Insecta</taxon>
        <taxon>Pterygota</taxon>
        <taxon>Neoptera</taxon>
        <taxon>Endopterygota</taxon>
        <taxon>Hymenoptera</taxon>
        <taxon>Cephoidea</taxon>
        <taxon>Cephidae</taxon>
        <taxon>Cephus</taxon>
    </lineage>
</organism>
<keyword evidence="4" id="KW-0762">Sugar transport</keyword>
<feature type="transmembrane region" description="Helical" evidence="8">
    <location>
        <begin position="341"/>
        <end position="363"/>
    </location>
</feature>
<feature type="transmembrane region" description="Helical" evidence="8">
    <location>
        <begin position="31"/>
        <end position="55"/>
    </location>
</feature>
<accession>A0AAJ7BX28</accession>
<keyword evidence="2" id="KW-0813">Transport</keyword>
<dbReference type="RefSeq" id="XP_024941351.1">
    <property type="nucleotide sequence ID" value="XM_025085583.1"/>
</dbReference>
<evidence type="ECO:0000256" key="7">
    <source>
        <dbReference type="ARBA" id="ARBA00023136"/>
    </source>
</evidence>
<feature type="domain" description="Major facilitator superfamily (MFS) profile" evidence="9">
    <location>
        <begin position="32"/>
        <end position="466"/>
    </location>
</feature>
<dbReference type="PANTHER" id="PTHR48021">
    <property type="match status" value="1"/>
</dbReference>
<feature type="transmembrane region" description="Helical" evidence="8">
    <location>
        <begin position="440"/>
        <end position="462"/>
    </location>
</feature>
<dbReference type="PROSITE" id="PS00216">
    <property type="entry name" value="SUGAR_TRANSPORT_1"/>
    <property type="match status" value="1"/>
</dbReference>
<evidence type="ECO:0000256" key="2">
    <source>
        <dbReference type="ARBA" id="ARBA00022448"/>
    </source>
</evidence>
<feature type="transmembrane region" description="Helical" evidence="8">
    <location>
        <begin position="163"/>
        <end position="185"/>
    </location>
</feature>
<comment type="subcellular location">
    <subcellularLocation>
        <location evidence="1">Cell membrane</location>
        <topology evidence="1">Multi-pass membrane protein</topology>
    </subcellularLocation>
</comment>
<feature type="transmembrane region" description="Helical" evidence="8">
    <location>
        <begin position="75"/>
        <end position="98"/>
    </location>
</feature>
<dbReference type="Gene3D" id="1.20.1250.20">
    <property type="entry name" value="MFS general substrate transporter like domains"/>
    <property type="match status" value="1"/>
</dbReference>
<dbReference type="GeneID" id="107268284"/>
<feature type="transmembrane region" description="Helical" evidence="8">
    <location>
        <begin position="275"/>
        <end position="295"/>
    </location>
</feature>
<dbReference type="KEGG" id="ccin:107268284"/>
<evidence type="ECO:0000256" key="1">
    <source>
        <dbReference type="ARBA" id="ARBA00004651"/>
    </source>
</evidence>
<dbReference type="InterPro" id="IPR020846">
    <property type="entry name" value="MFS_dom"/>
</dbReference>
<feature type="transmembrane region" description="Helical" evidence="8">
    <location>
        <begin position="315"/>
        <end position="334"/>
    </location>
</feature>
<evidence type="ECO:0000313" key="11">
    <source>
        <dbReference type="RefSeq" id="XP_015596398.1"/>
    </source>
</evidence>
<evidence type="ECO:0000313" key="12">
    <source>
        <dbReference type="RefSeq" id="XP_024941351.1"/>
    </source>
</evidence>
<reference evidence="11 12" key="1">
    <citation type="submission" date="2025-04" db="UniProtKB">
        <authorList>
            <consortium name="RefSeq"/>
        </authorList>
    </citation>
    <scope>IDENTIFICATION</scope>
</reference>
<dbReference type="InterPro" id="IPR036259">
    <property type="entry name" value="MFS_trans_sf"/>
</dbReference>
<dbReference type="Proteomes" id="UP000694920">
    <property type="component" value="Unplaced"/>
</dbReference>
<dbReference type="AlphaFoldDB" id="A0AAJ7BX28"/>
<dbReference type="Pfam" id="PF00083">
    <property type="entry name" value="Sugar_tr"/>
    <property type="match status" value="1"/>
</dbReference>
<gene>
    <name evidence="11 12" type="primary">LOC107268284</name>
</gene>
<keyword evidence="7 8" id="KW-0472">Membrane</keyword>
<evidence type="ECO:0000256" key="6">
    <source>
        <dbReference type="ARBA" id="ARBA00022989"/>
    </source>
</evidence>
<keyword evidence="3" id="KW-1003">Cell membrane</keyword>
<feature type="transmembrane region" description="Helical" evidence="8">
    <location>
        <begin position="375"/>
        <end position="399"/>
    </location>
</feature>
<proteinExistence type="predicted"/>
<dbReference type="InterPro" id="IPR005829">
    <property type="entry name" value="Sugar_transporter_CS"/>
</dbReference>
<dbReference type="PANTHER" id="PTHR48021:SF46">
    <property type="entry name" value="MAJOR FACILITATOR SUPERFAMILY (MFS) PROFILE DOMAIN-CONTAINING PROTEIN"/>
    <property type="match status" value="1"/>
</dbReference>
<sequence>MQNLSATKNLSTDIISSTMVSKYMPVRGNNVVLYLIVLAACINILGMGTTLGWAMSAIPKLLADDFPIKVTKGEAAWAASCVFIGSMLGTIAATLFISKFGCKRIILITIIPSVIGWLMIGFASTIWEVYIGRVLVGYLAGSAFLSTEMYISEISTSAIRGFLCGFCSIFVNLGFLLAFGIGPYLTFKQSAFLSLILPILFGFGFICAPESPYWYAGKDRFSDARRTLVQLRRTEDVNDELANIKYLVQKANPAKVDLNSWSTFKSIFAKRVNRWSLFIAFIMQLSQQLSGIQAVNAYAQLIFKDRDSLVSGETVGLLLGCVQLFCAVAAAGIVDRIGRRPMVLGSAVGSATCLAAMGLYFHVQSTGTDLEHIKLFPVIGILLYATFFGLGLSPISTIITVDCVPVEIRHLAILLVNFTYSLSGIMVTVLWQVVTDSIGVQYAFAIFAFATFANAIVIHFSIPETKGKTLAEVQSMLEKSKNLNGGCVPKEMEARRLQNDATLDPCITTKSVNENPMIIVTNKKQYVWRYVTLSI</sequence>
<evidence type="ECO:0000313" key="10">
    <source>
        <dbReference type="Proteomes" id="UP000694920"/>
    </source>
</evidence>
<dbReference type="InterPro" id="IPR005828">
    <property type="entry name" value="MFS_sugar_transport-like"/>
</dbReference>
<keyword evidence="10" id="KW-1185">Reference proteome</keyword>
<feature type="transmembrane region" description="Helical" evidence="8">
    <location>
        <begin position="191"/>
        <end position="216"/>
    </location>
</feature>
<keyword evidence="5 8" id="KW-0812">Transmembrane</keyword>
<keyword evidence="6 8" id="KW-1133">Transmembrane helix</keyword>
<evidence type="ECO:0000256" key="3">
    <source>
        <dbReference type="ARBA" id="ARBA00022475"/>
    </source>
</evidence>
<name>A0AAJ7BX28_CEPCN</name>
<evidence type="ECO:0000256" key="8">
    <source>
        <dbReference type="SAM" id="Phobius"/>
    </source>
</evidence>
<dbReference type="GO" id="GO:0005886">
    <property type="term" value="C:plasma membrane"/>
    <property type="evidence" value="ECO:0007669"/>
    <property type="project" value="UniProtKB-SubCell"/>
</dbReference>
<dbReference type="GO" id="GO:0022857">
    <property type="term" value="F:transmembrane transporter activity"/>
    <property type="evidence" value="ECO:0007669"/>
    <property type="project" value="InterPro"/>
</dbReference>
<dbReference type="SUPFAM" id="SSF103473">
    <property type="entry name" value="MFS general substrate transporter"/>
    <property type="match status" value="1"/>
</dbReference>
<dbReference type="PROSITE" id="PS50850">
    <property type="entry name" value="MFS"/>
    <property type="match status" value="1"/>
</dbReference>
<evidence type="ECO:0000256" key="4">
    <source>
        <dbReference type="ARBA" id="ARBA00022597"/>
    </source>
</evidence>
<dbReference type="InterPro" id="IPR050549">
    <property type="entry name" value="MFS_Trehalose_Transporter"/>
</dbReference>
<protein>
    <submittedName>
        <fullName evidence="11 12">Facilitated trehalose transporter Tret1 isoform X1</fullName>
    </submittedName>
</protein>
<feature type="transmembrane region" description="Helical" evidence="8">
    <location>
        <begin position="130"/>
        <end position="151"/>
    </location>
</feature>
<dbReference type="FunFam" id="1.20.1250.20:FF:000218">
    <property type="entry name" value="facilitated trehalose transporter Tret1"/>
    <property type="match status" value="1"/>
</dbReference>